<reference evidence="1" key="1">
    <citation type="submission" date="2021-01" db="EMBL/GenBank/DDBJ databases">
        <authorList>
            <person name="Corre E."/>
            <person name="Pelletier E."/>
            <person name="Niang G."/>
            <person name="Scheremetjew M."/>
            <person name="Finn R."/>
            <person name="Kale V."/>
            <person name="Holt S."/>
            <person name="Cochrane G."/>
            <person name="Meng A."/>
            <person name="Brown T."/>
            <person name="Cohen L."/>
        </authorList>
    </citation>
    <scope>NUCLEOTIDE SEQUENCE</scope>
    <source>
        <strain evidence="1">CCMP1374</strain>
    </source>
</reference>
<evidence type="ECO:0008006" key="2">
    <source>
        <dbReference type="Google" id="ProtNLM"/>
    </source>
</evidence>
<dbReference type="PANTHER" id="PTHR36451">
    <property type="entry name" value="PAPS-DEPENDENT SULFOTRANSFERASE STF3"/>
    <property type="match status" value="1"/>
</dbReference>
<dbReference type="Gene3D" id="3.40.50.300">
    <property type="entry name" value="P-loop containing nucleotide triphosphate hydrolases"/>
    <property type="match status" value="1"/>
</dbReference>
<dbReference type="Pfam" id="PF13469">
    <property type="entry name" value="Sulfotransfer_3"/>
    <property type="match status" value="1"/>
</dbReference>
<dbReference type="SUPFAM" id="SSF52540">
    <property type="entry name" value="P-loop containing nucleoside triphosphate hydrolases"/>
    <property type="match status" value="1"/>
</dbReference>
<dbReference type="AlphaFoldDB" id="A0A7S0E194"/>
<name>A0A7S0E194_9EUKA</name>
<sequence>MKLLPGMEEWHPMSAEMAEEDVVTFAHEFQSLLFGITFNVPSYTSWVLANAHRRPLFAWHRRLLQFLQARSRDDDGGAAPAEEAAPRWLLKTPMHLLLLDEIAREYPDATIVQTHRAPAAVIGSLSSVVARMYGAASDQIGLHTIGQQQQALAAEALRRGMESRARWTGRPPIDVQLDVLKRDPMGAVERVYEQLGTPLTAEARAAMERWLAQRTVRHGAHAFALRDFGLSEEGVMADPVFRRYCETYMGAPSCE</sequence>
<evidence type="ECO:0000313" key="1">
    <source>
        <dbReference type="EMBL" id="CAD8471608.1"/>
    </source>
</evidence>
<protein>
    <recommendedName>
        <fullName evidence="2">Protein-tyrosine sulfotransferase</fullName>
    </recommendedName>
</protein>
<gene>
    <name evidence="1" type="ORF">PANT1444_LOCUS2552</name>
</gene>
<dbReference type="InterPro" id="IPR027417">
    <property type="entry name" value="P-loop_NTPase"/>
</dbReference>
<dbReference type="EMBL" id="HBEP01004571">
    <property type="protein sequence ID" value="CAD8471608.1"/>
    <property type="molecule type" value="Transcribed_RNA"/>
</dbReference>
<dbReference type="PANTHER" id="PTHR36451:SF1">
    <property type="entry name" value="OMEGA-HYDROXY-BETA-DIHYDROMENAQUINONE-9 SULFOTRANSFERASE STF3"/>
    <property type="match status" value="1"/>
</dbReference>
<organism evidence="1">
    <name type="scientific">Phaeocystis antarctica</name>
    <dbReference type="NCBI Taxonomy" id="33657"/>
    <lineage>
        <taxon>Eukaryota</taxon>
        <taxon>Haptista</taxon>
        <taxon>Haptophyta</taxon>
        <taxon>Prymnesiophyceae</taxon>
        <taxon>Phaeocystales</taxon>
        <taxon>Phaeocystaceae</taxon>
        <taxon>Phaeocystis</taxon>
    </lineage>
</organism>
<accession>A0A7S0E194</accession>
<proteinExistence type="predicted"/>
<dbReference type="InterPro" id="IPR052736">
    <property type="entry name" value="Stf3_sulfotransferase"/>
</dbReference>